<organism evidence="8 9">
    <name type="scientific">Schaedlerella arabinosiphila</name>
    <dbReference type="NCBI Taxonomy" id="2044587"/>
    <lineage>
        <taxon>Bacteria</taxon>
        <taxon>Bacillati</taxon>
        <taxon>Bacillota</taxon>
        <taxon>Clostridia</taxon>
        <taxon>Lachnospirales</taxon>
        <taxon>Lachnospiraceae</taxon>
        <taxon>Schaedlerella</taxon>
    </lineage>
</organism>
<proteinExistence type="inferred from homology"/>
<dbReference type="InterPro" id="IPR058240">
    <property type="entry name" value="rSAM_sf"/>
</dbReference>
<name>A0A426DD37_9FIRM</name>
<dbReference type="PANTHER" id="PTHR43273">
    <property type="entry name" value="ANAEROBIC SULFATASE-MATURATING ENZYME HOMOLOG ASLB-RELATED"/>
    <property type="match status" value="1"/>
</dbReference>
<dbReference type="GO" id="GO:0046872">
    <property type="term" value="F:metal ion binding"/>
    <property type="evidence" value="ECO:0007669"/>
    <property type="project" value="UniProtKB-KW"/>
</dbReference>
<dbReference type="PROSITE" id="PS51918">
    <property type="entry name" value="RADICAL_SAM"/>
    <property type="match status" value="1"/>
</dbReference>
<dbReference type="SUPFAM" id="SSF102114">
    <property type="entry name" value="Radical SAM enzymes"/>
    <property type="match status" value="1"/>
</dbReference>
<dbReference type="GO" id="GO:0051536">
    <property type="term" value="F:iron-sulfur cluster binding"/>
    <property type="evidence" value="ECO:0007669"/>
    <property type="project" value="UniProtKB-KW"/>
</dbReference>
<feature type="domain" description="Radical SAM core" evidence="7">
    <location>
        <begin position="1"/>
        <end position="234"/>
    </location>
</feature>
<evidence type="ECO:0000256" key="2">
    <source>
        <dbReference type="ARBA" id="ARBA00022691"/>
    </source>
</evidence>
<accession>A0A426DD37</accession>
<dbReference type="SFLD" id="SFLDS00029">
    <property type="entry name" value="Radical_SAM"/>
    <property type="match status" value="1"/>
</dbReference>
<dbReference type="SFLD" id="SFLDF00289">
    <property type="entry name" value="anaerobic_Cys-type_sulfatase-m"/>
    <property type="match status" value="1"/>
</dbReference>
<dbReference type="SFLD" id="SFLDG01384">
    <property type="entry name" value="thioether_bond_formation_requi"/>
    <property type="match status" value="1"/>
</dbReference>
<dbReference type="InterPro" id="IPR023885">
    <property type="entry name" value="4Fe4S-binding_SPASM_dom"/>
</dbReference>
<dbReference type="InterPro" id="IPR034485">
    <property type="entry name" value="Anaerobic_Cys-type_sulfatase-m"/>
</dbReference>
<dbReference type="NCBIfam" id="TIGR03942">
    <property type="entry name" value="sulfatase_rSAM"/>
    <property type="match status" value="1"/>
</dbReference>
<keyword evidence="5" id="KW-0411">Iron-sulfur</keyword>
<dbReference type="EMBL" id="RHJS01000002">
    <property type="protein sequence ID" value="RRK30759.1"/>
    <property type="molecule type" value="Genomic_DNA"/>
</dbReference>
<comment type="caution">
    <text evidence="8">The sequence shown here is derived from an EMBL/GenBank/DDBJ whole genome shotgun (WGS) entry which is preliminary data.</text>
</comment>
<keyword evidence="4" id="KW-0408">Iron</keyword>
<evidence type="ECO:0000256" key="6">
    <source>
        <dbReference type="ARBA" id="ARBA00023601"/>
    </source>
</evidence>
<dbReference type="Pfam" id="PF04055">
    <property type="entry name" value="Radical_SAM"/>
    <property type="match status" value="1"/>
</dbReference>
<dbReference type="InterPro" id="IPR007197">
    <property type="entry name" value="rSAM"/>
</dbReference>
<gene>
    <name evidence="8" type="ORF">EBB54_04740</name>
</gene>
<dbReference type="SFLD" id="SFLDG01072">
    <property type="entry name" value="dehydrogenase_like"/>
    <property type="match status" value="1"/>
</dbReference>
<dbReference type="Gene3D" id="3.20.20.70">
    <property type="entry name" value="Aldolase class I"/>
    <property type="match status" value="1"/>
</dbReference>
<dbReference type="CDD" id="cd01335">
    <property type="entry name" value="Radical_SAM"/>
    <property type="match status" value="1"/>
</dbReference>
<evidence type="ECO:0000313" key="8">
    <source>
        <dbReference type="EMBL" id="RRK30759.1"/>
    </source>
</evidence>
<evidence type="ECO:0000256" key="5">
    <source>
        <dbReference type="ARBA" id="ARBA00023014"/>
    </source>
</evidence>
<keyword evidence="3" id="KW-0479">Metal-binding</keyword>
<keyword evidence="9" id="KW-1185">Reference proteome</keyword>
<dbReference type="SFLD" id="SFLDG01067">
    <property type="entry name" value="SPASM/twitch_domain_containing"/>
    <property type="match status" value="1"/>
</dbReference>
<protein>
    <submittedName>
        <fullName evidence="8">Anaerobic sulfatase maturase</fullName>
    </submittedName>
</protein>
<evidence type="ECO:0000259" key="7">
    <source>
        <dbReference type="PROSITE" id="PS51918"/>
    </source>
</evidence>
<dbReference type="NCBIfam" id="TIGR04085">
    <property type="entry name" value="rSAM_more_4Fe4S"/>
    <property type="match status" value="1"/>
</dbReference>
<evidence type="ECO:0000256" key="4">
    <source>
        <dbReference type="ARBA" id="ARBA00023004"/>
    </source>
</evidence>
<dbReference type="AlphaFoldDB" id="A0A426DD37"/>
<comment type="similarity">
    <text evidence="6">Belongs to the radical SAM superfamily. Anaerobic sulfatase-maturating enzyme family.</text>
</comment>
<evidence type="ECO:0000256" key="3">
    <source>
        <dbReference type="ARBA" id="ARBA00022723"/>
    </source>
</evidence>
<evidence type="ECO:0000313" key="9">
    <source>
        <dbReference type="Proteomes" id="UP000274920"/>
    </source>
</evidence>
<dbReference type="Pfam" id="PF13186">
    <property type="entry name" value="SPASM"/>
    <property type="match status" value="1"/>
</dbReference>
<dbReference type="GO" id="GO:0016491">
    <property type="term" value="F:oxidoreductase activity"/>
    <property type="evidence" value="ECO:0007669"/>
    <property type="project" value="InterPro"/>
</dbReference>
<dbReference type="SFLD" id="SFLDG01386">
    <property type="entry name" value="main_SPASM_domain-containing"/>
    <property type="match status" value="1"/>
</dbReference>
<dbReference type="InterPro" id="IPR023867">
    <property type="entry name" value="Sulphatase_maturase_rSAM"/>
</dbReference>
<keyword evidence="2" id="KW-0949">S-adenosyl-L-methionine</keyword>
<dbReference type="PANTHER" id="PTHR43273:SF3">
    <property type="entry name" value="ANAEROBIC SULFATASE-MATURATING ENZYME HOMOLOG ASLB-RELATED"/>
    <property type="match status" value="1"/>
</dbReference>
<dbReference type="InterPro" id="IPR013785">
    <property type="entry name" value="Aldolase_TIM"/>
</dbReference>
<comment type="cofactor">
    <cofactor evidence="1">
        <name>[4Fe-4S] cluster</name>
        <dbReference type="ChEBI" id="CHEBI:49883"/>
    </cofactor>
</comment>
<dbReference type="Proteomes" id="UP000274920">
    <property type="component" value="Unassembled WGS sequence"/>
</dbReference>
<dbReference type="RefSeq" id="WP_125126555.1">
    <property type="nucleotide sequence ID" value="NZ_RHJS01000002.1"/>
</dbReference>
<reference evidence="8" key="1">
    <citation type="submission" date="2018-10" db="EMBL/GenBank/DDBJ databases">
        <title>Schaedlerella arabinophila gen. nov. sp. nov., isolated from the mouse intestinal tract and comparative analysis with the genome of the closely related altered Schaedler flora strain ASF502.</title>
        <authorList>
            <person name="Miyake S."/>
            <person name="Soh M."/>
            <person name="Seedorf H."/>
        </authorList>
    </citation>
    <scope>NUCLEOTIDE SEQUENCE [LARGE SCALE GENOMIC DNA]</scope>
    <source>
        <strain evidence="8">DSM 106076</strain>
    </source>
</reference>
<evidence type="ECO:0000256" key="1">
    <source>
        <dbReference type="ARBA" id="ARBA00001966"/>
    </source>
</evidence>
<sequence length="373" mass="42984">MPAVSVLMKPASGLCNLSCDYCFYCDEAEKRSQKSFGFMSLQTLKNVIRKTMLRAEGTAGYAFQGGEPSLRGLDFFRQAAAWQKQYNQNHVRVQNAFQTNGYLIDEEWCEFFREHQFLVGLSLDGTPEIHNSLRHDRKSGGATFDRISYSADLMDAYGVDYNILTVVTPAVAKNIADVYSYYKERGWNYQQYIACLDPLGEKHGQASHSLTPEVYGEFLIDLFFLWSRDLKNGKQPYIRQFENWIGLSAGYLAESCDQRGVCGIQNVVEADGSVYPCDFYMLDEDRLGNFNEDRLDAIDARREALGFVERSRQLDSECRQCKYYRICRGGCQRNRDFNPATGLYENYFCPAYRMFFDRYYGEITEIGKQIGKR</sequence>